<sequence length="93" mass="9953">MIQTPDAVVEASAAAAEQSSVSSAEEKKDGKPGDKNPFLDPAPIPVFEGPRGIRFDFNQGARVILPARESGQWHAVLRDLEGSKNPLVLRSSV</sequence>
<dbReference type="Pfam" id="PF21129">
    <property type="entry name" value="TibC_1st"/>
    <property type="match status" value="1"/>
</dbReference>
<comment type="caution">
    <text evidence="3">The sequence shown here is derived from an EMBL/GenBank/DDBJ whole genome shotgun (WGS) entry which is preliminary data.</text>
</comment>
<name>A0AB35ALH5_GLUOY</name>
<dbReference type="EMBL" id="JABCQL010000004">
    <property type="protein sequence ID" value="MBF0855600.1"/>
    <property type="molecule type" value="Genomic_DNA"/>
</dbReference>
<dbReference type="InterPro" id="IPR049327">
    <property type="entry name" value="TibC/BAHTCr-like_N"/>
</dbReference>
<dbReference type="RefSeq" id="WP_024716730.1">
    <property type="nucleotide sequence ID" value="NZ_JABCQL010000004.1"/>
</dbReference>
<organism evidence="3 4">
    <name type="scientific">Gluconobacter oxydans</name>
    <name type="common">Gluconobacter suboxydans</name>
    <dbReference type="NCBI Taxonomy" id="442"/>
    <lineage>
        <taxon>Bacteria</taxon>
        <taxon>Pseudomonadati</taxon>
        <taxon>Pseudomonadota</taxon>
        <taxon>Alphaproteobacteria</taxon>
        <taxon>Acetobacterales</taxon>
        <taxon>Acetobacteraceae</taxon>
        <taxon>Gluconobacter</taxon>
    </lineage>
</organism>
<reference evidence="3" key="1">
    <citation type="submission" date="2020-04" db="EMBL/GenBank/DDBJ databases">
        <authorList>
            <person name="Sombolestani A."/>
        </authorList>
    </citation>
    <scope>NUCLEOTIDE SEQUENCE</scope>
    <source>
        <strain evidence="3">LMG1408</strain>
    </source>
</reference>
<feature type="domain" description="Autotransproter heptosyltransferase TibC/BAHTCr-like N-terminal" evidence="2">
    <location>
        <begin position="49"/>
        <end position="82"/>
    </location>
</feature>
<reference evidence="3" key="2">
    <citation type="submission" date="2023-10" db="EMBL/GenBank/DDBJ databases">
        <title>Description of novel Gluconobacter species.</title>
        <authorList>
            <person name="Cleenwerck I."/>
            <person name="Cnockaert M."/>
            <person name="Borremans W."/>
            <person name="Wieme A.D."/>
            <person name="De Vuyst L."/>
            <person name="Vandamme P."/>
        </authorList>
    </citation>
    <scope>NUCLEOTIDE SEQUENCE</scope>
    <source>
        <strain evidence="3">LMG1408</strain>
    </source>
</reference>
<proteinExistence type="predicted"/>
<protein>
    <recommendedName>
        <fullName evidence="2">Autotransproter heptosyltransferase TibC/BAHTCr-like N-terminal domain-containing protein</fullName>
    </recommendedName>
</protein>
<feature type="compositionally biased region" description="Basic and acidic residues" evidence="1">
    <location>
        <begin position="24"/>
        <end position="34"/>
    </location>
</feature>
<evidence type="ECO:0000259" key="2">
    <source>
        <dbReference type="Pfam" id="PF21129"/>
    </source>
</evidence>
<evidence type="ECO:0000313" key="4">
    <source>
        <dbReference type="Proteomes" id="UP000603665"/>
    </source>
</evidence>
<feature type="compositionally biased region" description="Low complexity" evidence="1">
    <location>
        <begin position="7"/>
        <end position="23"/>
    </location>
</feature>
<evidence type="ECO:0000256" key="1">
    <source>
        <dbReference type="SAM" id="MobiDB-lite"/>
    </source>
</evidence>
<gene>
    <name evidence="3" type="ORF">HKD20_03550</name>
</gene>
<dbReference type="Proteomes" id="UP000603665">
    <property type="component" value="Unassembled WGS sequence"/>
</dbReference>
<dbReference type="AlphaFoldDB" id="A0AB35ALH5"/>
<feature type="region of interest" description="Disordered" evidence="1">
    <location>
        <begin position="1"/>
        <end position="43"/>
    </location>
</feature>
<evidence type="ECO:0000313" key="3">
    <source>
        <dbReference type="EMBL" id="MBF0855600.1"/>
    </source>
</evidence>
<accession>A0AB35ALH5</accession>